<evidence type="ECO:0000313" key="2">
    <source>
        <dbReference type="Proteomes" id="UP001642405"/>
    </source>
</evidence>
<proteinExistence type="predicted"/>
<reference evidence="1 2" key="1">
    <citation type="submission" date="2024-01" db="EMBL/GenBank/DDBJ databases">
        <authorList>
            <person name="Allen C."/>
            <person name="Tagirdzhanova G."/>
        </authorList>
    </citation>
    <scope>NUCLEOTIDE SEQUENCE [LARGE SCALE GENOMIC DNA]</scope>
</reference>
<dbReference type="EMBL" id="CAWUHB010000016">
    <property type="protein sequence ID" value="CAK7218750.1"/>
    <property type="molecule type" value="Genomic_DNA"/>
</dbReference>
<evidence type="ECO:0000313" key="1">
    <source>
        <dbReference type="EMBL" id="CAK7218750.1"/>
    </source>
</evidence>
<gene>
    <name evidence="1" type="primary">RAV1</name>
    <name evidence="1" type="ORF">SCUCBS95973_003587</name>
</gene>
<dbReference type="Proteomes" id="UP001642405">
    <property type="component" value="Unassembled WGS sequence"/>
</dbReference>
<comment type="caution">
    <text evidence="1">The sequence shown here is derived from an EMBL/GenBank/DDBJ whole genome shotgun (WGS) entry which is preliminary data.</text>
</comment>
<name>A0ABP0BHZ7_9PEZI</name>
<keyword evidence="2" id="KW-1185">Reference proteome</keyword>
<accession>A0ABP0BHZ7</accession>
<protein>
    <submittedName>
        <fullName evidence="1">Regulator of (H+)-ATPase in vacuolar membrane</fullName>
    </submittedName>
</protein>
<sequence length="106" mass="11628">MKAVLPGKPEPRLQALATGFWDSRRVIAYITGNALAILSDYNTLQQTIYDDDETPLEAVAFDETTGRIATCTNRVVRVYQPVGVLEDSLRIQQSTMPAATPETACP</sequence>
<organism evidence="1 2">
    <name type="scientific">Sporothrix curviconia</name>
    <dbReference type="NCBI Taxonomy" id="1260050"/>
    <lineage>
        <taxon>Eukaryota</taxon>
        <taxon>Fungi</taxon>
        <taxon>Dikarya</taxon>
        <taxon>Ascomycota</taxon>
        <taxon>Pezizomycotina</taxon>
        <taxon>Sordariomycetes</taxon>
        <taxon>Sordariomycetidae</taxon>
        <taxon>Ophiostomatales</taxon>
        <taxon>Ophiostomataceae</taxon>
        <taxon>Sporothrix</taxon>
    </lineage>
</organism>